<protein>
    <submittedName>
        <fullName evidence="1">Uncharacterized protein</fullName>
    </submittedName>
</protein>
<gene>
    <name evidence="1" type="ORF">COO91_01966</name>
</gene>
<dbReference type="AlphaFoldDB" id="A0A2K8SKY1"/>
<dbReference type="EMBL" id="CP024785">
    <property type="protein sequence ID" value="AUB36067.1"/>
    <property type="molecule type" value="Genomic_DNA"/>
</dbReference>
<dbReference type="RefSeq" id="WP_100898088.1">
    <property type="nucleotide sequence ID" value="NZ_CAWNNC010000001.1"/>
</dbReference>
<proteinExistence type="predicted"/>
<evidence type="ECO:0000313" key="2">
    <source>
        <dbReference type="Proteomes" id="UP000232003"/>
    </source>
</evidence>
<dbReference type="KEGG" id="nfl:COO91_01966"/>
<reference evidence="1 2" key="1">
    <citation type="submission" date="2017-11" db="EMBL/GenBank/DDBJ databases">
        <title>Complete genome of a free-living desiccation-tolerant cyanobacterium and its photosynthetic adaptation to extreme terrestrial habitat.</title>
        <authorList>
            <person name="Shang J."/>
        </authorList>
    </citation>
    <scope>NUCLEOTIDE SEQUENCE [LARGE SCALE GENOMIC DNA]</scope>
    <source>
        <strain evidence="1 2">CCNUN1</strain>
    </source>
</reference>
<organism evidence="1 2">
    <name type="scientific">Nostoc flagelliforme CCNUN1</name>
    <dbReference type="NCBI Taxonomy" id="2038116"/>
    <lineage>
        <taxon>Bacteria</taxon>
        <taxon>Bacillati</taxon>
        <taxon>Cyanobacteriota</taxon>
        <taxon>Cyanophyceae</taxon>
        <taxon>Nostocales</taxon>
        <taxon>Nostocaceae</taxon>
        <taxon>Nostoc</taxon>
    </lineage>
</organism>
<keyword evidence="2" id="KW-1185">Reference proteome</keyword>
<name>A0A2K8SKY1_9NOSO</name>
<sequence>MLKIDDGTKSHDFSGVDELFRFIDDLEFPCSLTMTTPDDRVWRLYFAATAGIGTAKMTCLSTGDFGGTDRAIESLDDIVDFLDSLPMSGLILQARHKVFDISFAGFASYG</sequence>
<accession>A0A2K8SKY1</accession>
<dbReference type="Proteomes" id="UP000232003">
    <property type="component" value="Chromosome"/>
</dbReference>
<evidence type="ECO:0000313" key="1">
    <source>
        <dbReference type="EMBL" id="AUB36067.1"/>
    </source>
</evidence>